<name>A0ABR7X134_9SPHI</name>
<feature type="transmembrane region" description="Helical" evidence="1">
    <location>
        <begin position="6"/>
        <end position="26"/>
    </location>
</feature>
<evidence type="ECO:0000313" key="2">
    <source>
        <dbReference type="EMBL" id="MBD1384306.1"/>
    </source>
</evidence>
<proteinExistence type="predicted"/>
<feature type="transmembrane region" description="Helical" evidence="1">
    <location>
        <begin position="70"/>
        <end position="91"/>
    </location>
</feature>
<feature type="transmembrane region" description="Helical" evidence="1">
    <location>
        <begin position="38"/>
        <end position="58"/>
    </location>
</feature>
<dbReference type="EMBL" id="JACWMW010000001">
    <property type="protein sequence ID" value="MBD1384306.1"/>
    <property type="molecule type" value="Genomic_DNA"/>
</dbReference>
<keyword evidence="3" id="KW-1185">Reference proteome</keyword>
<protein>
    <submittedName>
        <fullName evidence="2">Uncharacterized protein</fullName>
    </submittedName>
</protein>
<sequence>MTFDHIKTILGIILGLSIAHLIKGLIKFVQHPKLAKPYWLHLLWCVYVLLLIMHFWWWESQLRVINHWTFIEYFFLFIYISVYYFLCSLLLPENMEDYAGYYNYFYSRKKWIFGTLGLSFILDFIDTYIKGKAYYSAHYGWEYPARNISHLVLCVIAMNTSNKKFHAALVIVFMVYELSYIYRLF</sequence>
<accession>A0ABR7X134</accession>
<keyword evidence="1" id="KW-0472">Membrane</keyword>
<comment type="caution">
    <text evidence="2">The sequence shown here is derived from an EMBL/GenBank/DDBJ whole genome shotgun (WGS) entry which is preliminary data.</text>
</comment>
<dbReference type="Proteomes" id="UP000618754">
    <property type="component" value="Unassembled WGS sequence"/>
</dbReference>
<evidence type="ECO:0000313" key="3">
    <source>
        <dbReference type="Proteomes" id="UP000618754"/>
    </source>
</evidence>
<keyword evidence="1" id="KW-1133">Transmembrane helix</keyword>
<gene>
    <name evidence="2" type="ORF">IDJ75_03375</name>
</gene>
<feature type="transmembrane region" description="Helical" evidence="1">
    <location>
        <begin position="165"/>
        <end position="182"/>
    </location>
</feature>
<dbReference type="RefSeq" id="WP_191174188.1">
    <property type="nucleotide sequence ID" value="NZ_JACWMW010000001.1"/>
</dbReference>
<feature type="transmembrane region" description="Helical" evidence="1">
    <location>
        <begin position="111"/>
        <end position="129"/>
    </location>
</feature>
<reference evidence="2 3" key="1">
    <citation type="submission" date="2020-09" db="EMBL/GenBank/DDBJ databases">
        <title>Novel species of Mucilaginibacter isolated from a glacier on the Tibetan Plateau.</title>
        <authorList>
            <person name="Liu Q."/>
            <person name="Xin Y.-H."/>
        </authorList>
    </citation>
    <scope>NUCLEOTIDE SEQUENCE [LARGE SCALE GENOMIC DNA]</scope>
    <source>
        <strain evidence="2 3">CGMCC 1.13878</strain>
    </source>
</reference>
<keyword evidence="1" id="KW-0812">Transmembrane</keyword>
<organism evidence="2 3">
    <name type="scientific">Mucilaginibacter rigui</name>
    <dbReference type="NCBI Taxonomy" id="534635"/>
    <lineage>
        <taxon>Bacteria</taxon>
        <taxon>Pseudomonadati</taxon>
        <taxon>Bacteroidota</taxon>
        <taxon>Sphingobacteriia</taxon>
        <taxon>Sphingobacteriales</taxon>
        <taxon>Sphingobacteriaceae</taxon>
        <taxon>Mucilaginibacter</taxon>
    </lineage>
</organism>
<evidence type="ECO:0000256" key="1">
    <source>
        <dbReference type="SAM" id="Phobius"/>
    </source>
</evidence>